<keyword evidence="4" id="KW-1185">Reference proteome</keyword>
<reference evidence="3" key="1">
    <citation type="submission" date="2021-01" db="EMBL/GenBank/DDBJ databases">
        <title>Adiantum capillus-veneris genome.</title>
        <authorList>
            <person name="Fang Y."/>
            <person name="Liao Q."/>
        </authorList>
    </citation>
    <scope>NUCLEOTIDE SEQUENCE</scope>
    <source>
        <strain evidence="3">H3</strain>
        <tissue evidence="3">Leaf</tissue>
    </source>
</reference>
<evidence type="ECO:0000313" key="4">
    <source>
        <dbReference type="Proteomes" id="UP000886520"/>
    </source>
</evidence>
<name>A0A9D4UHC5_ADICA</name>
<feature type="compositionally biased region" description="Low complexity" evidence="1">
    <location>
        <begin position="110"/>
        <end position="122"/>
    </location>
</feature>
<dbReference type="Proteomes" id="UP000886520">
    <property type="component" value="Chromosome 16"/>
</dbReference>
<evidence type="ECO:0000313" key="3">
    <source>
        <dbReference type="EMBL" id="KAI5067924.1"/>
    </source>
</evidence>
<comment type="caution">
    <text evidence="3">The sequence shown here is derived from an EMBL/GenBank/DDBJ whole genome shotgun (WGS) entry which is preliminary data.</text>
</comment>
<dbReference type="EMBL" id="JABFUD020000016">
    <property type="protein sequence ID" value="KAI5067924.1"/>
    <property type="molecule type" value="Genomic_DNA"/>
</dbReference>
<gene>
    <name evidence="3" type="ORF">GOP47_0016269</name>
</gene>
<protein>
    <submittedName>
        <fullName evidence="3">Uncharacterized protein</fullName>
    </submittedName>
</protein>
<feature type="signal peptide" evidence="2">
    <location>
        <begin position="1"/>
        <end position="28"/>
    </location>
</feature>
<sequence length="144" mass="15518">MSLFCMQVALLVALLVLFMSHHIDIVASHIDAAEAAAEVGRKRVELEVAPTELQHHPNHNISSKYKEENPSSHHEEGSPKKAGSKELEGAPKPKVGDEHKEPNHHHEHAGPPLKAGEPGLGPKKPPPPPLTNFKLACSCDLVAA</sequence>
<proteinExistence type="predicted"/>
<dbReference type="AlphaFoldDB" id="A0A9D4UHC5"/>
<accession>A0A9D4UHC5</accession>
<feature type="compositionally biased region" description="Basic and acidic residues" evidence="1">
    <location>
        <begin position="64"/>
        <end position="101"/>
    </location>
</feature>
<keyword evidence="2" id="KW-0732">Signal</keyword>
<feature type="chain" id="PRO_5038505223" evidence="2">
    <location>
        <begin position="29"/>
        <end position="144"/>
    </location>
</feature>
<feature type="region of interest" description="Disordered" evidence="1">
    <location>
        <begin position="47"/>
        <end position="133"/>
    </location>
</feature>
<evidence type="ECO:0000256" key="2">
    <source>
        <dbReference type="SAM" id="SignalP"/>
    </source>
</evidence>
<evidence type="ECO:0000256" key="1">
    <source>
        <dbReference type="SAM" id="MobiDB-lite"/>
    </source>
</evidence>
<organism evidence="3 4">
    <name type="scientific">Adiantum capillus-veneris</name>
    <name type="common">Maidenhair fern</name>
    <dbReference type="NCBI Taxonomy" id="13818"/>
    <lineage>
        <taxon>Eukaryota</taxon>
        <taxon>Viridiplantae</taxon>
        <taxon>Streptophyta</taxon>
        <taxon>Embryophyta</taxon>
        <taxon>Tracheophyta</taxon>
        <taxon>Polypodiopsida</taxon>
        <taxon>Polypodiidae</taxon>
        <taxon>Polypodiales</taxon>
        <taxon>Pteridineae</taxon>
        <taxon>Pteridaceae</taxon>
        <taxon>Vittarioideae</taxon>
        <taxon>Adiantum</taxon>
    </lineage>
</organism>